<dbReference type="GO" id="GO:0009253">
    <property type="term" value="P:peptidoglycan catabolic process"/>
    <property type="evidence" value="ECO:0007669"/>
    <property type="project" value="InterPro"/>
</dbReference>
<gene>
    <name evidence="5" type="ORF">EG849_06815</name>
</gene>
<accession>A0A3P3WAC8</accession>
<dbReference type="GO" id="GO:0030288">
    <property type="term" value="C:outer membrane-bounded periplasmic space"/>
    <property type="evidence" value="ECO:0007669"/>
    <property type="project" value="TreeGrafter"/>
</dbReference>
<dbReference type="RefSeq" id="WP_125012328.1">
    <property type="nucleotide sequence ID" value="NZ_RQVR01000006.1"/>
</dbReference>
<sequence>MKKVFRILGIAVFAVAMSFTTPSEKKLIVIDAGHGGHDIGATHGFHNEKKITSNIAKKIKGLNTGDKVEIVLLRDTDNFKSLTDRVDEINKLNADLVISLHVNKNANESASGVEAYVSEENSKYEVSKAHAEELVSILSTEKIKSRGVKTAPFMVLKKSKTAAVTLELGFLSNSNDREYLISDQGQNEIASKISSYLNK</sequence>
<evidence type="ECO:0000256" key="2">
    <source>
        <dbReference type="ARBA" id="ARBA00011901"/>
    </source>
</evidence>
<comment type="caution">
    <text evidence="5">The sequence shown here is derived from an EMBL/GenBank/DDBJ whole genome shotgun (WGS) entry which is preliminary data.</text>
</comment>
<dbReference type="Pfam" id="PF01520">
    <property type="entry name" value="Amidase_3"/>
    <property type="match status" value="1"/>
</dbReference>
<dbReference type="EC" id="3.5.1.28" evidence="2"/>
<dbReference type="AlphaFoldDB" id="A0A3P3WAC8"/>
<dbReference type="InterPro" id="IPR050695">
    <property type="entry name" value="N-acetylmuramoyl_amidase_3"/>
</dbReference>
<keyword evidence="6" id="KW-1185">Reference proteome</keyword>
<proteinExistence type="predicted"/>
<keyword evidence="3" id="KW-0378">Hydrolase</keyword>
<dbReference type="OrthoDB" id="9806267at2"/>
<dbReference type="Gene3D" id="3.40.630.40">
    <property type="entry name" value="Zn-dependent exopeptidases"/>
    <property type="match status" value="1"/>
</dbReference>
<protein>
    <recommendedName>
        <fullName evidence="2">N-acetylmuramoyl-L-alanine amidase</fullName>
        <ecNumber evidence="2">3.5.1.28</ecNumber>
    </recommendedName>
</protein>
<evidence type="ECO:0000256" key="3">
    <source>
        <dbReference type="ARBA" id="ARBA00022801"/>
    </source>
</evidence>
<dbReference type="InterPro" id="IPR002508">
    <property type="entry name" value="MurNAc-LAA_cat"/>
</dbReference>
<dbReference type="GO" id="GO:0008745">
    <property type="term" value="F:N-acetylmuramoyl-L-alanine amidase activity"/>
    <property type="evidence" value="ECO:0007669"/>
    <property type="project" value="UniProtKB-EC"/>
</dbReference>
<comment type="catalytic activity">
    <reaction evidence="1">
        <text>Hydrolyzes the link between N-acetylmuramoyl residues and L-amino acid residues in certain cell-wall glycopeptides.</text>
        <dbReference type="EC" id="3.5.1.28"/>
    </reaction>
</comment>
<dbReference type="PANTHER" id="PTHR30404:SF0">
    <property type="entry name" value="N-ACETYLMURAMOYL-L-ALANINE AMIDASE AMIC"/>
    <property type="match status" value="1"/>
</dbReference>
<dbReference type="EMBL" id="RQVR01000006">
    <property type="protein sequence ID" value="RRJ92122.1"/>
    <property type="molecule type" value="Genomic_DNA"/>
</dbReference>
<dbReference type="CDD" id="cd02696">
    <property type="entry name" value="MurNAc-LAA"/>
    <property type="match status" value="1"/>
</dbReference>
<evidence type="ECO:0000313" key="5">
    <source>
        <dbReference type="EMBL" id="RRJ92122.1"/>
    </source>
</evidence>
<feature type="domain" description="MurNAc-LAA" evidence="4">
    <location>
        <begin position="86"/>
        <end position="192"/>
    </location>
</feature>
<organism evidence="5 6">
    <name type="scientific">Flavobacterium macacae</name>
    <dbReference type="NCBI Taxonomy" id="2488993"/>
    <lineage>
        <taxon>Bacteria</taxon>
        <taxon>Pseudomonadati</taxon>
        <taxon>Bacteroidota</taxon>
        <taxon>Flavobacteriia</taxon>
        <taxon>Flavobacteriales</taxon>
        <taxon>Flavobacteriaceae</taxon>
        <taxon>Flavobacterium</taxon>
    </lineage>
</organism>
<dbReference type="Proteomes" id="UP000271937">
    <property type="component" value="Unassembled WGS sequence"/>
</dbReference>
<evidence type="ECO:0000259" key="4">
    <source>
        <dbReference type="SMART" id="SM00646"/>
    </source>
</evidence>
<dbReference type="PANTHER" id="PTHR30404">
    <property type="entry name" value="N-ACETYLMURAMOYL-L-ALANINE AMIDASE"/>
    <property type="match status" value="1"/>
</dbReference>
<reference evidence="5 6" key="1">
    <citation type="submission" date="2018-11" db="EMBL/GenBank/DDBJ databases">
        <title>Flavobacterium sp. nov., YIM 102600 draft genome.</title>
        <authorList>
            <person name="Li G."/>
            <person name="Jiang Y."/>
        </authorList>
    </citation>
    <scope>NUCLEOTIDE SEQUENCE [LARGE SCALE GENOMIC DNA]</scope>
    <source>
        <strain evidence="5 6">YIM 102600</strain>
    </source>
</reference>
<evidence type="ECO:0000313" key="6">
    <source>
        <dbReference type="Proteomes" id="UP000271937"/>
    </source>
</evidence>
<evidence type="ECO:0000256" key="1">
    <source>
        <dbReference type="ARBA" id="ARBA00001561"/>
    </source>
</evidence>
<dbReference type="SMART" id="SM00646">
    <property type="entry name" value="Ami_3"/>
    <property type="match status" value="1"/>
</dbReference>
<name>A0A3P3WAC8_9FLAO</name>
<dbReference type="SUPFAM" id="SSF53187">
    <property type="entry name" value="Zn-dependent exopeptidases"/>
    <property type="match status" value="1"/>
</dbReference>